<comment type="similarity">
    <text evidence="2">Belongs to the ABC transporter superfamily.</text>
</comment>
<dbReference type="SMART" id="SM00382">
    <property type="entry name" value="AAA"/>
    <property type="match status" value="2"/>
</dbReference>
<dbReference type="GO" id="GO:0043190">
    <property type="term" value="C:ATP-binding cassette (ABC) transporter complex"/>
    <property type="evidence" value="ECO:0007669"/>
    <property type="project" value="TreeGrafter"/>
</dbReference>
<dbReference type="Gene3D" id="3.40.50.300">
    <property type="entry name" value="P-loop containing nucleotide triphosphate hydrolases"/>
    <property type="match status" value="2"/>
</dbReference>
<evidence type="ECO:0000256" key="7">
    <source>
        <dbReference type="ARBA" id="ARBA00022840"/>
    </source>
</evidence>
<gene>
    <name evidence="12" type="ORF">SAMN02745823_01331</name>
</gene>
<keyword evidence="7 12" id="KW-0067">ATP-binding</keyword>
<dbReference type="CDD" id="cd03225">
    <property type="entry name" value="ABC_cobalt_CbiO_domain1"/>
    <property type="match status" value="1"/>
</dbReference>
<dbReference type="PANTHER" id="PTHR43553">
    <property type="entry name" value="HEAVY METAL TRANSPORTER"/>
    <property type="match status" value="1"/>
</dbReference>
<keyword evidence="4" id="KW-1003">Cell membrane</keyword>
<evidence type="ECO:0000256" key="5">
    <source>
        <dbReference type="ARBA" id="ARBA00022737"/>
    </source>
</evidence>
<evidence type="ECO:0000313" key="13">
    <source>
        <dbReference type="Proteomes" id="UP000183995"/>
    </source>
</evidence>
<name>A0A1M5WKA0_9FIRM</name>
<dbReference type="EMBL" id="FQXV01000003">
    <property type="protein sequence ID" value="SHH88009.1"/>
    <property type="molecule type" value="Genomic_DNA"/>
</dbReference>
<dbReference type="InterPro" id="IPR017871">
    <property type="entry name" value="ABC_transporter-like_CS"/>
</dbReference>
<sequence length="490" mass="54527">MIHIDHVSFQYANADSGSLRDISLRVERGTCVLLCGQSGCGKTTLTRLVNGLIPHYYEGQLTGEVSVGGLDVKNAELYETAHLVGSVFQNPRSQFFCVDTTGEIAFGCENLGLPLAEIDRRVDRAAHEMRATDLLGRSIFNLSGGEKQKIACASVSAMTPEVFVLDEPTSNLDIEAIENLKDTLRLWKAQGKTILIAEHRLYWLRELCDRVIYLQDGAIERDIPMAELCGYTAETLAELGLRTLSLDDLPHREAPPSPGELLTLRGYRYSYRNSPAHALDIPETILPKGGAIAVIGHNGAGKSTLSKCLCGLIKHCKGVCSCGGAAYSRRQMLRKSYMVMQDVNHQLFCESVEDELRLGMDEADEAELQRVMDALELTPFRARHPLSLSGGQKQRVAIASALLAGKELLVFDEPTSGLDFHHMEQTARLLESLDGRQTIFIITHDPELVVRCCNFVLHLENGRVKEQYALDCEGETRLRHFFERKERKRV</sequence>
<evidence type="ECO:0000256" key="6">
    <source>
        <dbReference type="ARBA" id="ARBA00022741"/>
    </source>
</evidence>
<evidence type="ECO:0000256" key="9">
    <source>
        <dbReference type="ARBA" id="ARBA00023136"/>
    </source>
</evidence>
<dbReference type="Pfam" id="PF00005">
    <property type="entry name" value="ABC_tran"/>
    <property type="match status" value="2"/>
</dbReference>
<keyword evidence="3" id="KW-0813">Transport</keyword>
<accession>A0A1M5WKA0</accession>
<evidence type="ECO:0000256" key="8">
    <source>
        <dbReference type="ARBA" id="ARBA00022967"/>
    </source>
</evidence>
<keyword evidence="5" id="KW-0677">Repeat</keyword>
<dbReference type="SUPFAM" id="SSF52540">
    <property type="entry name" value="P-loop containing nucleoside triphosphate hydrolases"/>
    <property type="match status" value="2"/>
</dbReference>
<evidence type="ECO:0000256" key="1">
    <source>
        <dbReference type="ARBA" id="ARBA00004202"/>
    </source>
</evidence>
<keyword evidence="6" id="KW-0547">Nucleotide-binding</keyword>
<evidence type="ECO:0000256" key="4">
    <source>
        <dbReference type="ARBA" id="ARBA00022475"/>
    </source>
</evidence>
<evidence type="ECO:0000259" key="11">
    <source>
        <dbReference type="PROSITE" id="PS50893"/>
    </source>
</evidence>
<dbReference type="GO" id="GO:0005524">
    <property type="term" value="F:ATP binding"/>
    <property type="evidence" value="ECO:0007669"/>
    <property type="project" value="UniProtKB-KW"/>
</dbReference>
<organism evidence="12 13">
    <name type="scientific">Sporobacter termitidis DSM 10068</name>
    <dbReference type="NCBI Taxonomy" id="1123282"/>
    <lineage>
        <taxon>Bacteria</taxon>
        <taxon>Bacillati</taxon>
        <taxon>Bacillota</taxon>
        <taxon>Clostridia</taxon>
        <taxon>Eubacteriales</taxon>
        <taxon>Oscillospiraceae</taxon>
        <taxon>Sporobacter</taxon>
    </lineage>
</organism>
<proteinExistence type="inferred from homology"/>
<protein>
    <submittedName>
        <fullName evidence="12">Energy-coupling factor transport system ATP-binding protein</fullName>
    </submittedName>
</protein>
<comment type="subcellular location">
    <subcellularLocation>
        <location evidence="1">Cell membrane</location>
        <topology evidence="1">Peripheral membrane protein</topology>
    </subcellularLocation>
</comment>
<comment type="function">
    <text evidence="10">Probably part of an ABC transporter complex. Responsible for energy coupling to the transport system.</text>
</comment>
<feature type="domain" description="ABC transporter" evidence="11">
    <location>
        <begin position="264"/>
        <end position="486"/>
    </location>
</feature>
<evidence type="ECO:0000256" key="2">
    <source>
        <dbReference type="ARBA" id="ARBA00005417"/>
    </source>
</evidence>
<keyword evidence="8" id="KW-1278">Translocase</keyword>
<dbReference type="Proteomes" id="UP000183995">
    <property type="component" value="Unassembled WGS sequence"/>
</dbReference>
<keyword evidence="9" id="KW-0472">Membrane</keyword>
<dbReference type="InterPro" id="IPR003439">
    <property type="entry name" value="ABC_transporter-like_ATP-bd"/>
</dbReference>
<dbReference type="PANTHER" id="PTHR43553:SF23">
    <property type="entry name" value="ABC TRANSPORTER ATP-BINDING COMPONENT"/>
    <property type="match status" value="1"/>
</dbReference>
<keyword evidence="13" id="KW-1185">Reference proteome</keyword>
<dbReference type="InterPro" id="IPR015856">
    <property type="entry name" value="ABC_transpr_CbiO/EcfA_su"/>
</dbReference>
<evidence type="ECO:0000256" key="3">
    <source>
        <dbReference type="ARBA" id="ARBA00022448"/>
    </source>
</evidence>
<evidence type="ECO:0000313" key="12">
    <source>
        <dbReference type="EMBL" id="SHH88009.1"/>
    </source>
</evidence>
<dbReference type="GO" id="GO:0016887">
    <property type="term" value="F:ATP hydrolysis activity"/>
    <property type="evidence" value="ECO:0007669"/>
    <property type="project" value="InterPro"/>
</dbReference>
<dbReference type="AlphaFoldDB" id="A0A1M5WKA0"/>
<dbReference type="InterPro" id="IPR050095">
    <property type="entry name" value="ECF_ABC_transporter_ATP-bd"/>
</dbReference>
<dbReference type="InterPro" id="IPR003593">
    <property type="entry name" value="AAA+_ATPase"/>
</dbReference>
<dbReference type="PROSITE" id="PS50893">
    <property type="entry name" value="ABC_TRANSPORTER_2"/>
    <property type="match status" value="2"/>
</dbReference>
<reference evidence="12 13" key="1">
    <citation type="submission" date="2016-11" db="EMBL/GenBank/DDBJ databases">
        <authorList>
            <person name="Jaros S."/>
            <person name="Januszkiewicz K."/>
            <person name="Wedrychowicz H."/>
        </authorList>
    </citation>
    <scope>NUCLEOTIDE SEQUENCE [LARGE SCALE GENOMIC DNA]</scope>
    <source>
        <strain evidence="12 13">DSM 10068</strain>
    </source>
</reference>
<dbReference type="OrthoDB" id="501320at2"/>
<dbReference type="GO" id="GO:0042626">
    <property type="term" value="F:ATPase-coupled transmembrane transporter activity"/>
    <property type="evidence" value="ECO:0007669"/>
    <property type="project" value="TreeGrafter"/>
</dbReference>
<evidence type="ECO:0000256" key="10">
    <source>
        <dbReference type="ARBA" id="ARBA00025157"/>
    </source>
</evidence>
<dbReference type="InterPro" id="IPR027417">
    <property type="entry name" value="P-loop_NTPase"/>
</dbReference>
<dbReference type="PROSITE" id="PS00211">
    <property type="entry name" value="ABC_TRANSPORTER_1"/>
    <property type="match status" value="1"/>
</dbReference>
<feature type="domain" description="ABC transporter" evidence="11">
    <location>
        <begin position="2"/>
        <end position="241"/>
    </location>
</feature>
<dbReference type="STRING" id="1123282.SAMN02745823_01331"/>
<dbReference type="RefSeq" id="WP_073076946.1">
    <property type="nucleotide sequence ID" value="NZ_FQXV01000003.1"/>
</dbReference>